<accession>D7LKD9</accession>
<dbReference type="KEGG" id="aly:9315768"/>
<dbReference type="Gramene" id="fgenesh1_pg.C_scaffold_4001870">
    <property type="protein sequence ID" value="fgenesh1_pg.C_scaffold_4001870"/>
    <property type="gene ID" value="fgenesh1_pg.C_scaffold_4001870"/>
</dbReference>
<dbReference type="HOGENOM" id="CLU_1429854_0_0_1"/>
<name>D7LKD9_ARALL</name>
<reference evidence="2" key="2">
    <citation type="submission" date="2010-06" db="EMBL/GenBank/DDBJ databases">
        <title>The basis of rapid genome size change in Arabidopsis.</title>
        <authorList>
            <consortium name="US DOE Joint Genome Institute (JGI-PGF)"/>
            <person name="Bakker E."/>
            <person name="Bergelson J."/>
            <person name="Cheng J.Fang."/>
            <person name="Clark R.M."/>
            <person name="Fawcett J."/>
            <person name="Gaut B."/>
            <person name="Grigoriev I."/>
            <person name="Gundlach H."/>
            <person name="Guo Y."/>
            <person name="Haberer G."/>
            <person name="Hollister J."/>
            <person name="Hu T.T."/>
            <person name="Mayer K.F.X."/>
            <person name="Nasrallah J."/>
            <person name="Nordborg M."/>
            <person name="Otillar R."/>
            <person name="Pattyn P."/>
            <person name="Schmutz J."/>
            <person name="Spannagl M."/>
            <person name="van de Peer Y."/>
            <person name="Wang X."/>
            <person name="Weigel D."/>
            <person name="Yang L."/>
        </authorList>
    </citation>
    <scope>NUCLEOTIDE SEQUENCE</scope>
</reference>
<dbReference type="GO" id="GO:0005777">
    <property type="term" value="C:peroxisome"/>
    <property type="evidence" value="ECO:0007669"/>
    <property type="project" value="InterPro"/>
</dbReference>
<protein>
    <recommendedName>
        <fullName evidence="5">NYN domain-containing protein</fullName>
    </recommendedName>
</protein>
<feature type="region of interest" description="Disordered" evidence="1">
    <location>
        <begin position="168"/>
        <end position="190"/>
    </location>
</feature>
<dbReference type="EMBL" id="GL348716">
    <property type="protein sequence ID" value="EFH57799.1"/>
    <property type="molecule type" value="Genomic_DNA"/>
</dbReference>
<sequence length="190" mass="21064">MSGPWYLSNTSVFCLVDEIPTPSDPNGHSISCTIRLALDRMGYLGHKKIWAFTPKKQSSAAADPEILHISDSEDCRVRKMLFHIITFASSCDVGEQNNVIVISNKPPEGEFCRVLHTLEIRGFNVLLVQPHDEAQVLRSADLIFQCTTALDGSSGPTDFDNIDRVSYPSWEIDPDPDPANLDDSSSSLHF</sequence>
<dbReference type="AlphaFoldDB" id="D7LKD9"/>
<proteinExistence type="predicted"/>
<organism evidence="4">
    <name type="scientific">Arabidopsis lyrata subsp. lyrata</name>
    <name type="common">Lyre-leaved rock-cress</name>
    <dbReference type="NCBI Taxonomy" id="81972"/>
    <lineage>
        <taxon>Eukaryota</taxon>
        <taxon>Viridiplantae</taxon>
        <taxon>Streptophyta</taxon>
        <taxon>Embryophyta</taxon>
        <taxon>Tracheophyta</taxon>
        <taxon>Spermatophyta</taxon>
        <taxon>Magnoliopsida</taxon>
        <taxon>eudicotyledons</taxon>
        <taxon>Gunneridae</taxon>
        <taxon>Pentapetalae</taxon>
        <taxon>rosids</taxon>
        <taxon>malvids</taxon>
        <taxon>Brassicales</taxon>
        <taxon>Brassicaceae</taxon>
        <taxon>Camelineae</taxon>
        <taxon>Arabidopsis</taxon>
    </lineage>
</organism>
<dbReference type="Proteomes" id="UP000008694">
    <property type="component" value="Unassembled WGS sequence"/>
</dbReference>
<dbReference type="InterPro" id="IPR024768">
    <property type="entry name" value="Marf1"/>
</dbReference>
<dbReference type="GO" id="GO:0010468">
    <property type="term" value="P:regulation of gene expression"/>
    <property type="evidence" value="ECO:0007669"/>
    <property type="project" value="InterPro"/>
</dbReference>
<evidence type="ECO:0000313" key="3">
    <source>
        <dbReference type="EMBL" id="EFH57799.1"/>
    </source>
</evidence>
<evidence type="ECO:0008006" key="5">
    <source>
        <dbReference type="Google" id="ProtNLM"/>
    </source>
</evidence>
<evidence type="ECO:0000313" key="4">
    <source>
        <dbReference type="Proteomes" id="UP000008694"/>
    </source>
</evidence>
<reference evidence="2" key="1">
    <citation type="submission" date="2009-11" db="EMBL/GenBank/DDBJ databases">
        <authorList>
            <consortium name="US DOE Joint Genome Institute (JGI-PGF)"/>
            <person name="Ottilar R."/>
            <person name="Schmutz J."/>
            <person name="Salamov A."/>
            <person name="Cheng J.F."/>
            <person name="Lucas S."/>
            <person name="Pitluck S."/>
            <person name="Gundlach H."/>
            <person name="Guo Y."/>
            <person name="Haberer G."/>
            <person name="Nasrallah J."/>
            <person name="Mayer K.F.X."/>
            <person name="van de Peer Y."/>
            <person name="Weigel D."/>
            <person name="Grigoriev I.V."/>
        </authorList>
    </citation>
    <scope>NUCLEOTIDE SEQUENCE</scope>
</reference>
<reference evidence="4" key="3">
    <citation type="journal article" date="2011" name="Nat. Genet.">
        <title>The Arabidopsis lyrata genome sequence and the basis of rapid genome size change.</title>
        <authorList>
            <person name="Hu T.T."/>
            <person name="Pattyn P."/>
            <person name="Bakker E.G."/>
            <person name="Cao J."/>
            <person name="Cheng J.-F."/>
            <person name="Clark R.M."/>
            <person name="Fahlgren N."/>
            <person name="Fawcett J.A."/>
            <person name="Grimwood J."/>
            <person name="Gundlach H."/>
            <person name="Haberer G."/>
            <person name="Hollister J.D."/>
            <person name="Ossowski S."/>
            <person name="Ottilar R.P."/>
            <person name="Salamov A.A."/>
            <person name="Schneeberger K."/>
            <person name="Spannagl M."/>
            <person name="Wang X."/>
            <person name="Yang L."/>
            <person name="Nasrallah M.E."/>
            <person name="Bergelson J."/>
            <person name="Carrington J.C."/>
            <person name="Gaut B.S."/>
            <person name="Schmutz J."/>
            <person name="Mayer K.F.X."/>
            <person name="Van de Peer Y."/>
            <person name="Grigoriev I.V."/>
            <person name="Nordborg M."/>
            <person name="Weigel D."/>
            <person name="Guo Y.-L."/>
        </authorList>
    </citation>
    <scope>NUCLEOTIDE SEQUENCE [LARGE SCALE GENOMIC DNA]</scope>
    <source>
        <strain evidence="4">cv. MN47</strain>
    </source>
</reference>
<dbReference type="EMBL" id="GL348716">
    <property type="protein sequence ID" value="EFH57796.1"/>
    <property type="molecule type" value="Genomic_DNA"/>
</dbReference>
<dbReference type="KEGG" id="aly:9315765"/>
<evidence type="ECO:0000313" key="2">
    <source>
        <dbReference type="EMBL" id="EFH57796.1"/>
    </source>
</evidence>
<dbReference type="PANTHER" id="PTHR14379:SF42">
    <property type="entry name" value="NYN DOMAIN-CONTAINING PROTEIN"/>
    <property type="match status" value="1"/>
</dbReference>
<gene>
    <name evidence="2" type="ORF">ARALYDRAFT_345524</name>
    <name evidence="3" type="ORF">ARALYDRAFT_345528</name>
</gene>
<keyword evidence="4" id="KW-1185">Reference proteome</keyword>
<dbReference type="PANTHER" id="PTHR14379">
    <property type="entry name" value="LIMKAIN B LKAP"/>
    <property type="match status" value="1"/>
</dbReference>
<dbReference type="OrthoDB" id="1127186at2759"/>
<dbReference type="Gramene" id="fgenesh1_pg.C_scaffold_4001866">
    <property type="protein sequence ID" value="fgenesh1_pg.C_scaffold_4001866"/>
    <property type="gene ID" value="fgenesh1_pg.C_scaffold_4001866"/>
</dbReference>
<evidence type="ECO:0000256" key="1">
    <source>
        <dbReference type="SAM" id="MobiDB-lite"/>
    </source>
</evidence>